<dbReference type="Gene3D" id="3.80.20.20">
    <property type="entry name" value="Receptor L-domain"/>
    <property type="match status" value="1"/>
</dbReference>
<organism evidence="1">
    <name type="scientific">marine metagenome</name>
    <dbReference type="NCBI Taxonomy" id="408172"/>
    <lineage>
        <taxon>unclassified sequences</taxon>
        <taxon>metagenomes</taxon>
        <taxon>ecological metagenomes</taxon>
    </lineage>
</organism>
<accession>A0A383B0L2</accession>
<dbReference type="InterPro" id="IPR036941">
    <property type="entry name" value="Rcpt_L-dom_sf"/>
</dbReference>
<evidence type="ECO:0008006" key="2">
    <source>
        <dbReference type="Google" id="ProtNLM"/>
    </source>
</evidence>
<dbReference type="AlphaFoldDB" id="A0A383B0L2"/>
<dbReference type="SUPFAM" id="SSF52058">
    <property type="entry name" value="L domain-like"/>
    <property type="match status" value="1"/>
</dbReference>
<sequence length="75" mass="7775">MDVEGLGALKRIGGTLRIVQNQSLKSLDALASLTQVGGFVIENNPMLATRSAQALADRLIAGGFAGEVIIHGNQS</sequence>
<protein>
    <recommendedName>
        <fullName evidence="2">Receptor L-domain domain-containing protein</fullName>
    </recommendedName>
</protein>
<gene>
    <name evidence="1" type="ORF">METZ01_LOCUS466346</name>
</gene>
<dbReference type="EMBL" id="UINC01196473">
    <property type="protein sequence ID" value="SVE13492.1"/>
    <property type="molecule type" value="Genomic_DNA"/>
</dbReference>
<name>A0A383B0L2_9ZZZZ</name>
<reference evidence="1" key="1">
    <citation type="submission" date="2018-05" db="EMBL/GenBank/DDBJ databases">
        <authorList>
            <person name="Lanie J.A."/>
            <person name="Ng W.-L."/>
            <person name="Kazmierczak K.M."/>
            <person name="Andrzejewski T.M."/>
            <person name="Davidsen T.M."/>
            <person name="Wayne K.J."/>
            <person name="Tettelin H."/>
            <person name="Glass J.I."/>
            <person name="Rusch D."/>
            <person name="Podicherti R."/>
            <person name="Tsui H.-C.T."/>
            <person name="Winkler M.E."/>
        </authorList>
    </citation>
    <scope>NUCLEOTIDE SEQUENCE</scope>
</reference>
<proteinExistence type="predicted"/>
<evidence type="ECO:0000313" key="1">
    <source>
        <dbReference type="EMBL" id="SVE13492.1"/>
    </source>
</evidence>